<dbReference type="OMA" id="WLHVPME"/>
<name>G2QB76_THET4</name>
<sequence length="148" mass="15633">MMDEDSIRAEPFPAPSRRITGTVNGVPTEVGSLMFSDKIMLTVSQGGRLAQWIQVPLSAPSPASVDMALPGAGLSALPSTHLTPKTLVGVGGEGRETLGHLYASQIASHLTLRDPNEKRTLLLGLGLDKVESDGEAFYDLLGLVLQVL</sequence>
<accession>G2QB76</accession>
<dbReference type="PANTHER" id="PTHR31051:SF1">
    <property type="entry name" value="PROTEASOME ASSEMBLY CHAPERONE 3"/>
    <property type="match status" value="1"/>
</dbReference>
<dbReference type="Proteomes" id="UP000007322">
    <property type="component" value="Chromosome 2"/>
</dbReference>
<dbReference type="InterPro" id="IPR018788">
    <property type="entry name" value="Proteasome_assmbl_chp_3"/>
</dbReference>
<gene>
    <name evidence="1" type="ORF">MYCTH_2138495</name>
</gene>
<evidence type="ECO:0000313" key="2">
    <source>
        <dbReference type="Proteomes" id="UP000007322"/>
    </source>
</evidence>
<dbReference type="STRING" id="573729.G2QB76"/>
<evidence type="ECO:0000313" key="1">
    <source>
        <dbReference type="EMBL" id="AEO56815.1"/>
    </source>
</evidence>
<protein>
    <recommendedName>
        <fullName evidence="3">Proteasome assembly chaperone 3</fullName>
    </recommendedName>
</protein>
<dbReference type="VEuPathDB" id="FungiDB:MYCTH_2138495"/>
<dbReference type="GO" id="GO:0043248">
    <property type="term" value="P:proteasome assembly"/>
    <property type="evidence" value="ECO:0007669"/>
    <property type="project" value="InterPro"/>
</dbReference>
<dbReference type="GeneID" id="11510865"/>
<dbReference type="KEGG" id="mtm:MYCTH_2138495"/>
<dbReference type="InterPro" id="IPR053720">
    <property type="entry name" value="Psm_Assembly_Chaperone"/>
</dbReference>
<organism evidence="1 2">
    <name type="scientific">Thermothelomyces thermophilus (strain ATCC 42464 / BCRC 31852 / DSM 1799)</name>
    <name type="common">Sporotrichum thermophile</name>
    <dbReference type="NCBI Taxonomy" id="573729"/>
    <lineage>
        <taxon>Eukaryota</taxon>
        <taxon>Fungi</taxon>
        <taxon>Dikarya</taxon>
        <taxon>Ascomycota</taxon>
        <taxon>Pezizomycotina</taxon>
        <taxon>Sordariomycetes</taxon>
        <taxon>Sordariomycetidae</taxon>
        <taxon>Sordariales</taxon>
        <taxon>Chaetomiaceae</taxon>
        <taxon>Thermothelomyces</taxon>
    </lineage>
</organism>
<keyword evidence="2" id="KW-1185">Reference proteome</keyword>
<evidence type="ECO:0008006" key="3">
    <source>
        <dbReference type="Google" id="ProtNLM"/>
    </source>
</evidence>
<dbReference type="RefSeq" id="XP_003662060.1">
    <property type="nucleotide sequence ID" value="XM_003662012.1"/>
</dbReference>
<dbReference type="Gene3D" id="3.30.230.90">
    <property type="match status" value="1"/>
</dbReference>
<dbReference type="InParanoid" id="G2QB76"/>
<proteinExistence type="predicted"/>
<dbReference type="OrthoDB" id="5593278at2759"/>
<dbReference type="AlphaFoldDB" id="G2QB76"/>
<dbReference type="HOGENOM" id="CLU_138059_0_0_1"/>
<dbReference type="PANTHER" id="PTHR31051">
    <property type="entry name" value="PROTEASOME ASSEMBLY CHAPERONE 3"/>
    <property type="match status" value="1"/>
</dbReference>
<dbReference type="eggNOG" id="ENOG502S447">
    <property type="taxonomic scope" value="Eukaryota"/>
</dbReference>
<dbReference type="EMBL" id="CP003003">
    <property type="protein sequence ID" value="AEO56815.1"/>
    <property type="molecule type" value="Genomic_DNA"/>
</dbReference>
<reference evidence="1 2" key="1">
    <citation type="journal article" date="2011" name="Nat. Biotechnol.">
        <title>Comparative genomic analysis of the thermophilic biomass-degrading fungi Myceliophthora thermophila and Thielavia terrestris.</title>
        <authorList>
            <person name="Berka R.M."/>
            <person name="Grigoriev I.V."/>
            <person name="Otillar R."/>
            <person name="Salamov A."/>
            <person name="Grimwood J."/>
            <person name="Reid I."/>
            <person name="Ishmael N."/>
            <person name="John T."/>
            <person name="Darmond C."/>
            <person name="Moisan M.-C."/>
            <person name="Henrissat B."/>
            <person name="Coutinho P.M."/>
            <person name="Lombard V."/>
            <person name="Natvig D.O."/>
            <person name="Lindquist E."/>
            <person name="Schmutz J."/>
            <person name="Lucas S."/>
            <person name="Harris P."/>
            <person name="Powlowski J."/>
            <person name="Bellemare A."/>
            <person name="Taylor D."/>
            <person name="Butler G."/>
            <person name="de Vries R.P."/>
            <person name="Allijn I.E."/>
            <person name="van den Brink J."/>
            <person name="Ushinsky S."/>
            <person name="Storms R."/>
            <person name="Powell A.J."/>
            <person name="Paulsen I.T."/>
            <person name="Elbourne L.D.H."/>
            <person name="Baker S.E."/>
            <person name="Magnuson J."/>
            <person name="LaBoissiere S."/>
            <person name="Clutterbuck A.J."/>
            <person name="Martinez D."/>
            <person name="Wogulis M."/>
            <person name="de Leon A.L."/>
            <person name="Rey M.W."/>
            <person name="Tsang A."/>
        </authorList>
    </citation>
    <scope>NUCLEOTIDE SEQUENCE [LARGE SCALE GENOMIC DNA]</scope>
    <source>
        <strain evidence="2">ATCC 42464 / BCRC 31852 / DSM 1799</strain>
    </source>
</reference>